<evidence type="ECO:0000256" key="2">
    <source>
        <dbReference type="SAM" id="Phobius"/>
    </source>
</evidence>
<gene>
    <name evidence="3" type="ORF">IDM48_11185</name>
</gene>
<organism evidence="3 4">
    <name type="scientific">Rothia amarae</name>
    <dbReference type="NCBI Taxonomy" id="169480"/>
    <lineage>
        <taxon>Bacteria</taxon>
        <taxon>Bacillati</taxon>
        <taxon>Actinomycetota</taxon>
        <taxon>Actinomycetes</taxon>
        <taxon>Micrococcales</taxon>
        <taxon>Micrococcaceae</taxon>
        <taxon>Rothia</taxon>
    </lineage>
</organism>
<keyword evidence="4" id="KW-1185">Reference proteome</keyword>
<accession>A0A7H2BJP3</accession>
<name>A0A7H2BJP3_9MICC</name>
<feature type="compositionally biased region" description="Low complexity" evidence="1">
    <location>
        <begin position="373"/>
        <end position="387"/>
    </location>
</feature>
<dbReference type="RefSeq" id="WP_151147193.1">
    <property type="nucleotide sequence ID" value="NZ_CP061538.1"/>
</dbReference>
<keyword evidence="2" id="KW-0812">Transmembrane</keyword>
<dbReference type="KEGG" id="rama:IDM48_11185"/>
<protein>
    <submittedName>
        <fullName evidence="3">Uncharacterized protein</fullName>
    </submittedName>
</protein>
<sequence>MTEQKPQEDSANRWSHNRTLTVSLRTVNRGRRAAGILTYSETRSVKRRLWWAMAVVVILSILVATIGNYISTVRTPTEAIEKHFNNLRDGRYFRAMDRSAYGDDSVVFLKNSIYRQSPGRVESYSIEEIQESGNTATAQVKVKADGKEQLVRLNVVKDHKTGIFNDAWHLAEPGQKLLSVENSFPLDEFFINGYAVDLPDTGAFSPEESSLWKVALLPGKFEFGMPKDSYYSVVGGSYSVGVGFDQGSLKPLQYKLRPSYRMWSETDQEINKWVQECMNSRSLSPEGCPASKTPSEKNITEVEWNLISRPVMYLEQDSQKGDTWHASKYKPAEFAVTYEKNGKKITEKISTPIDATVVSSGKSASIEVKAGEPSESSASPSAKDTDR</sequence>
<evidence type="ECO:0000313" key="3">
    <source>
        <dbReference type="EMBL" id="QNV39889.1"/>
    </source>
</evidence>
<feature type="transmembrane region" description="Helical" evidence="2">
    <location>
        <begin position="49"/>
        <end position="70"/>
    </location>
</feature>
<reference evidence="3 4" key="1">
    <citation type="submission" date="2020-09" db="EMBL/GenBank/DDBJ databases">
        <title>Investigation of environmental microbe.</title>
        <authorList>
            <person name="Ou Y."/>
            <person name="Kang Q."/>
        </authorList>
    </citation>
    <scope>NUCLEOTIDE SEQUENCE [LARGE SCALE GENOMIC DNA]</scope>
    <source>
        <strain evidence="3 4">KJZ-9</strain>
    </source>
</reference>
<evidence type="ECO:0000313" key="4">
    <source>
        <dbReference type="Proteomes" id="UP000516421"/>
    </source>
</evidence>
<dbReference type="AlphaFoldDB" id="A0A7H2BJP3"/>
<evidence type="ECO:0000256" key="1">
    <source>
        <dbReference type="SAM" id="MobiDB-lite"/>
    </source>
</evidence>
<dbReference type="EMBL" id="CP061538">
    <property type="protein sequence ID" value="QNV39889.1"/>
    <property type="molecule type" value="Genomic_DNA"/>
</dbReference>
<keyword evidence="2" id="KW-0472">Membrane</keyword>
<proteinExistence type="predicted"/>
<feature type="region of interest" description="Disordered" evidence="1">
    <location>
        <begin position="357"/>
        <end position="387"/>
    </location>
</feature>
<keyword evidence="2" id="KW-1133">Transmembrane helix</keyword>
<dbReference type="Proteomes" id="UP000516421">
    <property type="component" value="Chromosome"/>
</dbReference>